<protein>
    <recommendedName>
        <fullName evidence="4">MYG1 protein</fullName>
    </recommendedName>
</protein>
<sequence>HMLSSLTRVFSAGITQGIARLMSSEPVAKKLCTMKKIGTHNGTFHCDEVLACFLLKQLPEYTDAEIIRTRDPGTLDTCDIVVDVGGVFDPEKHRYDHHQRTFSENMHSLRPEKKWVTKLSSAGLVYLHFGERIIAKLIAKTVDDDITKTIYDKVYEQFVEEIDAVDNGVSQTDGESRYHITTTLSSRVANLNPAWNENNVNVQAQFEKAMQLVGGEFKDRVNYFTNSWWPARTLVVEAFSKRQEVDPSGEILLLGEGGCPWKDHLFLIEAEQNITPSIKYVLFTDQNGKWRVQCAPAALGSFKSRLPLPEEWCGLRDNELSEKSGIPGGIFVHANGFIGGNETFDGALAMARKSLNMRT</sequence>
<evidence type="ECO:0000313" key="3">
    <source>
        <dbReference type="Proteomes" id="UP000749559"/>
    </source>
</evidence>
<dbReference type="OrthoDB" id="10265310at2759"/>
<dbReference type="Pfam" id="PF03690">
    <property type="entry name" value="MYG1_exonuc"/>
    <property type="match status" value="1"/>
</dbReference>
<dbReference type="Proteomes" id="UP000749559">
    <property type="component" value="Unassembled WGS sequence"/>
</dbReference>
<evidence type="ECO:0008006" key="4">
    <source>
        <dbReference type="Google" id="ProtNLM"/>
    </source>
</evidence>
<gene>
    <name evidence="2" type="ORF">OFUS_LOCUS12575</name>
</gene>
<dbReference type="PANTHER" id="PTHR11215">
    <property type="entry name" value="METAL DEPENDENT HYDROLASE - RELATED"/>
    <property type="match status" value="1"/>
</dbReference>
<dbReference type="EMBL" id="CAIIXF020000006">
    <property type="protein sequence ID" value="CAH1786744.1"/>
    <property type="molecule type" value="Genomic_DNA"/>
</dbReference>
<dbReference type="GO" id="GO:0005634">
    <property type="term" value="C:nucleus"/>
    <property type="evidence" value="ECO:0007669"/>
    <property type="project" value="TreeGrafter"/>
</dbReference>
<name>A0A8S4NXX7_OWEFU</name>
<proteinExistence type="inferred from homology"/>
<feature type="non-terminal residue" evidence="2">
    <location>
        <position position="1"/>
    </location>
</feature>
<dbReference type="GO" id="GO:0005737">
    <property type="term" value="C:cytoplasm"/>
    <property type="evidence" value="ECO:0007669"/>
    <property type="project" value="TreeGrafter"/>
</dbReference>
<comment type="similarity">
    <text evidence="1">Belongs to the MYG1 family.</text>
</comment>
<evidence type="ECO:0000313" key="2">
    <source>
        <dbReference type="EMBL" id="CAH1786744.1"/>
    </source>
</evidence>
<organism evidence="2 3">
    <name type="scientific">Owenia fusiformis</name>
    <name type="common">Polychaete worm</name>
    <dbReference type="NCBI Taxonomy" id="6347"/>
    <lineage>
        <taxon>Eukaryota</taxon>
        <taxon>Metazoa</taxon>
        <taxon>Spiralia</taxon>
        <taxon>Lophotrochozoa</taxon>
        <taxon>Annelida</taxon>
        <taxon>Polychaeta</taxon>
        <taxon>Sedentaria</taxon>
        <taxon>Canalipalpata</taxon>
        <taxon>Sabellida</taxon>
        <taxon>Oweniida</taxon>
        <taxon>Oweniidae</taxon>
        <taxon>Owenia</taxon>
    </lineage>
</organism>
<reference evidence="2" key="1">
    <citation type="submission" date="2022-03" db="EMBL/GenBank/DDBJ databases">
        <authorList>
            <person name="Martin C."/>
        </authorList>
    </citation>
    <scope>NUCLEOTIDE SEQUENCE</scope>
</reference>
<keyword evidence="3" id="KW-1185">Reference proteome</keyword>
<accession>A0A8S4NXX7</accession>
<dbReference type="AlphaFoldDB" id="A0A8S4NXX7"/>
<comment type="caution">
    <text evidence="2">The sequence shown here is derived from an EMBL/GenBank/DDBJ whole genome shotgun (WGS) entry which is preliminary data.</text>
</comment>
<dbReference type="PANTHER" id="PTHR11215:SF1">
    <property type="entry name" value="MYG1 EXONUCLEASE"/>
    <property type="match status" value="1"/>
</dbReference>
<dbReference type="InterPro" id="IPR003226">
    <property type="entry name" value="MYG1_exonuclease"/>
</dbReference>
<evidence type="ECO:0000256" key="1">
    <source>
        <dbReference type="ARBA" id="ARBA00010105"/>
    </source>
</evidence>